<evidence type="ECO:0000256" key="1">
    <source>
        <dbReference type="ARBA" id="ARBA00038158"/>
    </source>
</evidence>
<dbReference type="EMBL" id="JAADYS010001175">
    <property type="protein sequence ID" value="KAF4464542.1"/>
    <property type="molecule type" value="Genomic_DNA"/>
</dbReference>
<evidence type="ECO:0000313" key="3">
    <source>
        <dbReference type="EMBL" id="KAF4464542.1"/>
    </source>
</evidence>
<dbReference type="PANTHER" id="PTHR43591:SF14">
    <property type="entry name" value="METHYLTRANSFERASE"/>
    <property type="match status" value="1"/>
</dbReference>
<dbReference type="OrthoDB" id="2013972at2759"/>
<comment type="caution">
    <text evidence="3">The sequence shown here is derived from an EMBL/GenBank/DDBJ whole genome shotgun (WGS) entry which is preliminary data.</text>
</comment>
<proteinExistence type="inferred from homology"/>
<evidence type="ECO:0000313" key="4">
    <source>
        <dbReference type="Proteomes" id="UP000554235"/>
    </source>
</evidence>
<sequence>MPATNQHNQHDQHAEPGGSSEPVMNDEPITPLAKHESTSDVTKLEPWAMDDTASLSESVQTFPEEFGRTYHAYRAGSYAFPNDAPEQERLALQGQAVKKLLCDRLYLAPLLPLEPPRWILDIATGVGDWAIEMGDLFPASTVIATDLSPIQPKEVPPNVHFYVDDATDTWEFAQKFDYIHTRSTAGCWASFETQIAEKAFAALEPGGLFESQEMDCNVCCDDGTLDPEGPVVTWFKDLQVASDLMNRPAIIGVTLKEVFQRVGFVDVRERRVKMPIGGWAEEKRLREAGLMWEANLRDGLGAFSYQLFSKALGRTHAEIEVSMVEVRQRLGDPRTHAYMPGYVVWGRKPYPEEASAALTPETPTDERAQ</sequence>
<dbReference type="Gene3D" id="3.40.50.150">
    <property type="entry name" value="Vaccinia Virus protein VP39"/>
    <property type="match status" value="1"/>
</dbReference>
<comment type="similarity">
    <text evidence="1">Belongs to the methyltransferase superfamily. LaeA methyltransferase family.</text>
</comment>
<dbReference type="InterPro" id="IPR029063">
    <property type="entry name" value="SAM-dependent_MTases_sf"/>
</dbReference>
<dbReference type="GO" id="GO:0032259">
    <property type="term" value="P:methylation"/>
    <property type="evidence" value="ECO:0007669"/>
    <property type="project" value="UniProtKB-KW"/>
</dbReference>
<protein>
    <submittedName>
        <fullName evidence="3">TAM domain-containingmethyltransferase</fullName>
    </submittedName>
</protein>
<gene>
    <name evidence="3" type="ORF">FALBO_8625</name>
</gene>
<keyword evidence="4" id="KW-1185">Reference proteome</keyword>
<reference evidence="3 4" key="1">
    <citation type="submission" date="2020-01" db="EMBL/GenBank/DDBJ databases">
        <title>Identification and distribution of gene clusters putatively required for synthesis of sphingolipid metabolism inhibitors in phylogenetically diverse species of the filamentous fungus Fusarium.</title>
        <authorList>
            <person name="Kim H.-S."/>
            <person name="Busman M."/>
            <person name="Brown D.W."/>
            <person name="Divon H."/>
            <person name="Uhlig S."/>
            <person name="Proctor R.H."/>
        </authorList>
    </citation>
    <scope>NUCLEOTIDE SEQUENCE [LARGE SCALE GENOMIC DNA]</scope>
    <source>
        <strain evidence="3 4">NRRL 20459</strain>
    </source>
</reference>
<feature type="region of interest" description="Disordered" evidence="2">
    <location>
        <begin position="1"/>
        <end position="46"/>
    </location>
</feature>
<dbReference type="GO" id="GO:0008168">
    <property type="term" value="F:methyltransferase activity"/>
    <property type="evidence" value="ECO:0007669"/>
    <property type="project" value="UniProtKB-KW"/>
</dbReference>
<keyword evidence="3" id="KW-0489">Methyltransferase</keyword>
<dbReference type="Pfam" id="PF13489">
    <property type="entry name" value="Methyltransf_23"/>
    <property type="match status" value="1"/>
</dbReference>
<keyword evidence="3" id="KW-0808">Transferase</keyword>
<organism evidence="3 4">
    <name type="scientific">Fusarium albosuccineum</name>
    <dbReference type="NCBI Taxonomy" id="1237068"/>
    <lineage>
        <taxon>Eukaryota</taxon>
        <taxon>Fungi</taxon>
        <taxon>Dikarya</taxon>
        <taxon>Ascomycota</taxon>
        <taxon>Pezizomycotina</taxon>
        <taxon>Sordariomycetes</taxon>
        <taxon>Hypocreomycetidae</taxon>
        <taxon>Hypocreales</taxon>
        <taxon>Nectriaceae</taxon>
        <taxon>Fusarium</taxon>
        <taxon>Fusarium decemcellulare species complex</taxon>
    </lineage>
</organism>
<dbReference type="PANTHER" id="PTHR43591">
    <property type="entry name" value="METHYLTRANSFERASE"/>
    <property type="match status" value="1"/>
</dbReference>
<dbReference type="Proteomes" id="UP000554235">
    <property type="component" value="Unassembled WGS sequence"/>
</dbReference>
<accession>A0A8H4L7Z6</accession>
<evidence type="ECO:0000256" key="2">
    <source>
        <dbReference type="SAM" id="MobiDB-lite"/>
    </source>
</evidence>
<dbReference type="AlphaFoldDB" id="A0A8H4L7Z6"/>
<dbReference type="CDD" id="cd02440">
    <property type="entry name" value="AdoMet_MTases"/>
    <property type="match status" value="1"/>
</dbReference>
<name>A0A8H4L7Z6_9HYPO</name>
<dbReference type="SUPFAM" id="SSF53335">
    <property type="entry name" value="S-adenosyl-L-methionine-dependent methyltransferases"/>
    <property type="match status" value="1"/>
</dbReference>